<comment type="subcellular location">
    <subcellularLocation>
        <location evidence="1">Membrane</location>
        <topology evidence="1">Multi-pass membrane protein</topology>
    </subcellularLocation>
</comment>
<accession>A0A382GEX4</accession>
<evidence type="ECO:0000259" key="7">
    <source>
        <dbReference type="PROSITE" id="PS50928"/>
    </source>
</evidence>
<dbReference type="InterPro" id="IPR000515">
    <property type="entry name" value="MetI-like"/>
</dbReference>
<dbReference type="Gene3D" id="1.10.3720.10">
    <property type="entry name" value="MetI-like"/>
    <property type="match status" value="1"/>
</dbReference>
<dbReference type="InterPro" id="IPR025966">
    <property type="entry name" value="OppC_N"/>
</dbReference>
<evidence type="ECO:0000256" key="1">
    <source>
        <dbReference type="ARBA" id="ARBA00004141"/>
    </source>
</evidence>
<dbReference type="CDD" id="cd06261">
    <property type="entry name" value="TM_PBP2"/>
    <property type="match status" value="1"/>
</dbReference>
<feature type="transmembrane region" description="Helical" evidence="6">
    <location>
        <begin position="180"/>
        <end position="208"/>
    </location>
</feature>
<feature type="transmembrane region" description="Helical" evidence="6">
    <location>
        <begin position="244"/>
        <end position="262"/>
    </location>
</feature>
<organism evidence="8">
    <name type="scientific">marine metagenome</name>
    <dbReference type="NCBI Taxonomy" id="408172"/>
    <lineage>
        <taxon>unclassified sequences</taxon>
        <taxon>metagenomes</taxon>
        <taxon>ecological metagenomes</taxon>
    </lineage>
</organism>
<feature type="transmembrane region" description="Helical" evidence="6">
    <location>
        <begin position="301"/>
        <end position="330"/>
    </location>
</feature>
<dbReference type="EMBL" id="UINC01055001">
    <property type="protein sequence ID" value="SVB73392.1"/>
    <property type="molecule type" value="Genomic_DNA"/>
</dbReference>
<evidence type="ECO:0000256" key="6">
    <source>
        <dbReference type="SAM" id="Phobius"/>
    </source>
</evidence>
<dbReference type="AlphaFoldDB" id="A0A382GEX4"/>
<dbReference type="Pfam" id="PF12911">
    <property type="entry name" value="OppC_N"/>
    <property type="match status" value="1"/>
</dbReference>
<evidence type="ECO:0000256" key="3">
    <source>
        <dbReference type="ARBA" id="ARBA00022989"/>
    </source>
</evidence>
<name>A0A382GEX4_9ZZZZ</name>
<feature type="transmembrane region" description="Helical" evidence="6">
    <location>
        <begin position="350"/>
        <end position="370"/>
    </location>
</feature>
<keyword evidence="3 6" id="KW-1133">Transmembrane helix</keyword>
<feature type="region of interest" description="Disordered" evidence="5">
    <location>
        <begin position="1"/>
        <end position="25"/>
    </location>
</feature>
<protein>
    <recommendedName>
        <fullName evidence="7">ABC transmembrane type-1 domain-containing protein</fullName>
    </recommendedName>
</protein>
<evidence type="ECO:0000313" key="8">
    <source>
        <dbReference type="EMBL" id="SVB73392.1"/>
    </source>
</evidence>
<dbReference type="Pfam" id="PF00528">
    <property type="entry name" value="BPD_transp_1"/>
    <property type="match status" value="1"/>
</dbReference>
<gene>
    <name evidence="8" type="ORF">METZ01_LOCUS226246</name>
</gene>
<dbReference type="GO" id="GO:0005886">
    <property type="term" value="C:plasma membrane"/>
    <property type="evidence" value="ECO:0007669"/>
    <property type="project" value="UniProtKB-SubCell"/>
</dbReference>
<evidence type="ECO:0000256" key="5">
    <source>
        <dbReference type="SAM" id="MobiDB-lite"/>
    </source>
</evidence>
<dbReference type="SUPFAM" id="SSF161098">
    <property type="entry name" value="MetI-like"/>
    <property type="match status" value="1"/>
</dbReference>
<feature type="transmembrane region" description="Helical" evidence="6">
    <location>
        <begin position="47"/>
        <end position="69"/>
    </location>
</feature>
<feature type="domain" description="ABC transmembrane type-1" evidence="7">
    <location>
        <begin position="178"/>
        <end position="374"/>
    </location>
</feature>
<keyword evidence="2 6" id="KW-0812">Transmembrane</keyword>
<dbReference type="PANTHER" id="PTHR43839">
    <property type="entry name" value="OPPC IN A BINDING PROTEIN-DEPENDENT TRANSPORT SYSTEM"/>
    <property type="match status" value="1"/>
</dbReference>
<evidence type="ECO:0000256" key="4">
    <source>
        <dbReference type="ARBA" id="ARBA00023136"/>
    </source>
</evidence>
<sequence length="386" mass="43553">VQNRIQTEIPSAPSPVIPDSNRDKDNTNTYTASQWQLMWWKFRKHRVAVWSATVLLVLYLTAVFCEFLAPYSLSFQETSYTYAPPQRLHFSSEDGFHFWPFVYGLKGQRDPETLQKSYQEDLTRKYPIRLLVKGPTYKFWGLFKMDRHLIGVDSDGTLFLLGTDSMGRDLLSRIIYGSRISLTIGLLGVSLSFFLGLSIGAVSGYFGGWVDNLIQRMIEILRSFPQIPLWLALSAALPSSWSSLQIYLGITVVLSIIGWTGLARQVRGKILSLREEDFATAALLVGASQTRIMWHHLLPSFMSHIIVSLTLAIPAMIIGETSLSFLGLGLRPPITSWGVLLKEAQNMRTVAFYPWLLSPAVFVILTVLVFNFMGDGLRDAADPYER</sequence>
<dbReference type="PANTHER" id="PTHR43839:SF3">
    <property type="entry name" value="OLIGOPEPTIDE ABC TRANSPORTER, PERMEASE PROTEIN"/>
    <property type="match status" value="1"/>
</dbReference>
<dbReference type="InterPro" id="IPR035906">
    <property type="entry name" value="MetI-like_sf"/>
</dbReference>
<reference evidence="8" key="1">
    <citation type="submission" date="2018-05" db="EMBL/GenBank/DDBJ databases">
        <authorList>
            <person name="Lanie J.A."/>
            <person name="Ng W.-L."/>
            <person name="Kazmierczak K.M."/>
            <person name="Andrzejewski T.M."/>
            <person name="Davidsen T.M."/>
            <person name="Wayne K.J."/>
            <person name="Tettelin H."/>
            <person name="Glass J.I."/>
            <person name="Rusch D."/>
            <person name="Podicherti R."/>
            <person name="Tsui H.-C.T."/>
            <person name="Winkler M.E."/>
        </authorList>
    </citation>
    <scope>NUCLEOTIDE SEQUENCE</scope>
</reference>
<dbReference type="GO" id="GO:0055085">
    <property type="term" value="P:transmembrane transport"/>
    <property type="evidence" value="ECO:0007669"/>
    <property type="project" value="InterPro"/>
</dbReference>
<evidence type="ECO:0000256" key="2">
    <source>
        <dbReference type="ARBA" id="ARBA00022692"/>
    </source>
</evidence>
<keyword evidence="4 6" id="KW-0472">Membrane</keyword>
<dbReference type="PROSITE" id="PS50928">
    <property type="entry name" value="ABC_TM1"/>
    <property type="match status" value="1"/>
</dbReference>
<proteinExistence type="predicted"/>
<feature type="non-terminal residue" evidence="8">
    <location>
        <position position="1"/>
    </location>
</feature>